<reference evidence="1 2" key="1">
    <citation type="journal article" date="2019" name="Environ. Microbiol.">
        <title>At the nexus of three kingdoms: the genome of the mycorrhizal fungus Gigaspora margarita provides insights into plant, endobacterial and fungal interactions.</title>
        <authorList>
            <person name="Venice F."/>
            <person name="Ghignone S."/>
            <person name="Salvioli di Fossalunga A."/>
            <person name="Amselem J."/>
            <person name="Novero M."/>
            <person name="Xianan X."/>
            <person name="Sedzielewska Toro K."/>
            <person name="Morin E."/>
            <person name="Lipzen A."/>
            <person name="Grigoriev I.V."/>
            <person name="Henrissat B."/>
            <person name="Martin F.M."/>
            <person name="Bonfante P."/>
        </authorList>
    </citation>
    <scope>NUCLEOTIDE SEQUENCE [LARGE SCALE GENOMIC DNA]</scope>
    <source>
        <strain evidence="1 2">BEG34</strain>
    </source>
</reference>
<protein>
    <submittedName>
        <fullName evidence="1">AAA-domain-containing protein</fullName>
    </submittedName>
</protein>
<proteinExistence type="predicted"/>
<evidence type="ECO:0000313" key="2">
    <source>
        <dbReference type="Proteomes" id="UP000439903"/>
    </source>
</evidence>
<gene>
    <name evidence="1" type="ORF">F8M41_017018</name>
</gene>
<accession>A0A8H3ZZQ2</accession>
<keyword evidence="2" id="KW-1185">Reference proteome</keyword>
<dbReference type="OrthoDB" id="2187at2759"/>
<dbReference type="Proteomes" id="UP000439903">
    <property type="component" value="Unassembled WGS sequence"/>
</dbReference>
<sequence length="67" mass="7523">MPTLQERIEILKTLARADLQALLYNAHLEAIHETMDSEKSIEKKTSRSNGVDMQFVRFSASSKNSAA</sequence>
<dbReference type="AlphaFoldDB" id="A0A8H3ZZQ2"/>
<organism evidence="1 2">
    <name type="scientific">Gigaspora margarita</name>
    <dbReference type="NCBI Taxonomy" id="4874"/>
    <lineage>
        <taxon>Eukaryota</taxon>
        <taxon>Fungi</taxon>
        <taxon>Fungi incertae sedis</taxon>
        <taxon>Mucoromycota</taxon>
        <taxon>Glomeromycotina</taxon>
        <taxon>Glomeromycetes</taxon>
        <taxon>Diversisporales</taxon>
        <taxon>Gigasporaceae</taxon>
        <taxon>Gigaspora</taxon>
    </lineage>
</organism>
<name>A0A8H3ZZQ2_GIGMA</name>
<comment type="caution">
    <text evidence="1">The sequence shown here is derived from an EMBL/GenBank/DDBJ whole genome shotgun (WGS) entry which is preliminary data.</text>
</comment>
<evidence type="ECO:0000313" key="1">
    <source>
        <dbReference type="EMBL" id="KAF0333085.1"/>
    </source>
</evidence>
<dbReference type="EMBL" id="WTPW01003803">
    <property type="protein sequence ID" value="KAF0333085.1"/>
    <property type="molecule type" value="Genomic_DNA"/>
</dbReference>